<comment type="subcellular location">
    <subcellularLocation>
        <location evidence="1">Membrane</location>
        <topology evidence="1">Multi-pass membrane protein</topology>
    </subcellularLocation>
</comment>
<feature type="transmembrane region" description="Helical" evidence="5">
    <location>
        <begin position="152"/>
        <end position="171"/>
    </location>
</feature>
<evidence type="ECO:0000256" key="2">
    <source>
        <dbReference type="ARBA" id="ARBA00022692"/>
    </source>
</evidence>
<evidence type="ECO:0000256" key="1">
    <source>
        <dbReference type="ARBA" id="ARBA00004141"/>
    </source>
</evidence>
<dbReference type="EMBL" id="CCKQ01002171">
    <property type="protein sequence ID" value="CDW73257.1"/>
    <property type="molecule type" value="Genomic_DNA"/>
</dbReference>
<evidence type="ECO:0000256" key="3">
    <source>
        <dbReference type="ARBA" id="ARBA00022989"/>
    </source>
</evidence>
<keyword evidence="2 5" id="KW-0812">Transmembrane</keyword>
<sequence>MTCTVIASLKFIYFPESLKFTLTQGNYERAKIDSKKIMEENGDRLVDYLNVAELIDKYAQQQEQQQEVSKADQIKVEKQSIFKLFFTTKYTIWNLSLIVICWISTSTSFFIFNFYIKYIQANIYVIGVAMGFSCFGYLYSDIVVQRLGFLRCLSISYGVASILIILIIFIDPNSISVYIYALIFFMLKSFVCMSFSGIYVSHIYLFDSRILATSYGICGVFSRIAMLFIPIVVEIPNKSIPLIILMIMNMAAFGASFLLKKIDQ</sequence>
<dbReference type="Proteomes" id="UP000039865">
    <property type="component" value="Unassembled WGS sequence"/>
</dbReference>
<gene>
    <name evidence="6" type="primary">Contig2001.g2160</name>
    <name evidence="6" type="ORF">STYLEM_2233</name>
</gene>
<protein>
    <submittedName>
        <fullName evidence="6">Uncharacterized protein</fullName>
    </submittedName>
</protein>
<keyword evidence="7" id="KW-1185">Reference proteome</keyword>
<feature type="transmembrane region" description="Helical" evidence="5">
    <location>
        <begin position="177"/>
        <end position="200"/>
    </location>
</feature>
<dbReference type="AlphaFoldDB" id="A0A077ZTN3"/>
<evidence type="ECO:0000313" key="7">
    <source>
        <dbReference type="Proteomes" id="UP000039865"/>
    </source>
</evidence>
<evidence type="ECO:0000256" key="5">
    <source>
        <dbReference type="SAM" id="Phobius"/>
    </source>
</evidence>
<evidence type="ECO:0000313" key="6">
    <source>
        <dbReference type="EMBL" id="CDW73257.1"/>
    </source>
</evidence>
<feature type="transmembrane region" description="Helical" evidence="5">
    <location>
        <begin position="121"/>
        <end position="140"/>
    </location>
</feature>
<dbReference type="SUPFAM" id="SSF103473">
    <property type="entry name" value="MFS general substrate transporter"/>
    <property type="match status" value="1"/>
</dbReference>
<keyword evidence="4 5" id="KW-0472">Membrane</keyword>
<dbReference type="GO" id="GO:0016020">
    <property type="term" value="C:membrane"/>
    <property type="evidence" value="ECO:0007669"/>
    <property type="project" value="UniProtKB-SubCell"/>
</dbReference>
<feature type="transmembrane region" description="Helical" evidence="5">
    <location>
        <begin position="92"/>
        <end position="115"/>
    </location>
</feature>
<dbReference type="InParanoid" id="A0A077ZTN3"/>
<reference evidence="6 7" key="1">
    <citation type="submission" date="2014-06" db="EMBL/GenBank/DDBJ databases">
        <authorList>
            <person name="Swart Estienne"/>
        </authorList>
    </citation>
    <scope>NUCLEOTIDE SEQUENCE [LARGE SCALE GENOMIC DNA]</scope>
    <source>
        <strain evidence="6 7">130c</strain>
    </source>
</reference>
<name>A0A077ZTN3_STYLE</name>
<dbReference type="Gene3D" id="1.20.1250.20">
    <property type="entry name" value="MFS general substrate transporter like domains"/>
    <property type="match status" value="1"/>
</dbReference>
<evidence type="ECO:0000256" key="4">
    <source>
        <dbReference type="ARBA" id="ARBA00023136"/>
    </source>
</evidence>
<feature type="transmembrane region" description="Helical" evidence="5">
    <location>
        <begin position="212"/>
        <end position="233"/>
    </location>
</feature>
<keyword evidence="3 5" id="KW-1133">Transmembrane helix</keyword>
<feature type="transmembrane region" description="Helical" evidence="5">
    <location>
        <begin position="239"/>
        <end position="259"/>
    </location>
</feature>
<dbReference type="PANTHER" id="PTHR24064">
    <property type="entry name" value="SOLUTE CARRIER FAMILY 22 MEMBER"/>
    <property type="match status" value="1"/>
</dbReference>
<accession>A0A077ZTN3</accession>
<organism evidence="6 7">
    <name type="scientific">Stylonychia lemnae</name>
    <name type="common">Ciliate</name>
    <dbReference type="NCBI Taxonomy" id="5949"/>
    <lineage>
        <taxon>Eukaryota</taxon>
        <taxon>Sar</taxon>
        <taxon>Alveolata</taxon>
        <taxon>Ciliophora</taxon>
        <taxon>Intramacronucleata</taxon>
        <taxon>Spirotrichea</taxon>
        <taxon>Stichotrichia</taxon>
        <taxon>Sporadotrichida</taxon>
        <taxon>Oxytrichidae</taxon>
        <taxon>Stylonychinae</taxon>
        <taxon>Stylonychia</taxon>
    </lineage>
</organism>
<dbReference type="InterPro" id="IPR036259">
    <property type="entry name" value="MFS_trans_sf"/>
</dbReference>
<proteinExistence type="predicted"/>